<sequence length="262" mass="30468">MKKKKPSLLNENDVFNLKQIDWALNQNEEESVSQASLRYGDMPDEDLLRPAQKAHESLCKDNPKLDSESFNIWRNELIEDSNLFRLDKVMIDAVKEAKAIFDSKISEWIEEGIVSSNYDTGFAFWGIIGIVLYNYSILLGDKKSGLHNEAFFSKSLLGKYKITALEDEDDSTLNNFQNTHSYDRFDVEAIQLYVMERYEWLDRHAEICDIYNEVKEIVYEDPNRKLSETKAKLELLAKSSGEKRFQYALLYACTVIERSLNK</sequence>
<reference evidence="1 2" key="1">
    <citation type="submission" date="2016-11" db="EMBL/GenBank/DDBJ databases">
        <authorList>
            <person name="Jaros S."/>
            <person name="Januszkiewicz K."/>
            <person name="Wedrychowicz H."/>
        </authorList>
    </citation>
    <scope>NUCLEOTIDE SEQUENCE [LARGE SCALE GENOMIC DNA]</scope>
    <source>
        <strain evidence="1 2">KHT3</strain>
    </source>
</reference>
<name>A0A1M6WR06_XYLRU</name>
<evidence type="ECO:0000313" key="2">
    <source>
        <dbReference type="Proteomes" id="UP000184130"/>
    </source>
</evidence>
<accession>A0A1M6WR06</accession>
<dbReference type="EMBL" id="FRBD01000017">
    <property type="protein sequence ID" value="SHK96167.1"/>
    <property type="molecule type" value="Genomic_DNA"/>
</dbReference>
<gene>
    <name evidence="1" type="ORF">SAMN05216463_117106</name>
</gene>
<organism evidence="1 2">
    <name type="scientific">Xylanibacter ruminicola</name>
    <name type="common">Prevotella ruminicola</name>
    <dbReference type="NCBI Taxonomy" id="839"/>
    <lineage>
        <taxon>Bacteria</taxon>
        <taxon>Pseudomonadati</taxon>
        <taxon>Bacteroidota</taxon>
        <taxon>Bacteroidia</taxon>
        <taxon>Bacteroidales</taxon>
        <taxon>Prevotellaceae</taxon>
        <taxon>Xylanibacter</taxon>
    </lineage>
</organism>
<dbReference type="AlphaFoldDB" id="A0A1M6WR06"/>
<dbReference type="RefSeq" id="WP_073209763.1">
    <property type="nucleotide sequence ID" value="NZ_FRBD01000017.1"/>
</dbReference>
<dbReference type="Proteomes" id="UP000184130">
    <property type="component" value="Unassembled WGS sequence"/>
</dbReference>
<protein>
    <submittedName>
        <fullName evidence="1">Uncharacterized protein</fullName>
    </submittedName>
</protein>
<proteinExistence type="predicted"/>
<dbReference type="OrthoDB" id="9853599at2"/>
<evidence type="ECO:0000313" key="1">
    <source>
        <dbReference type="EMBL" id="SHK96167.1"/>
    </source>
</evidence>